<dbReference type="PANTHER" id="PTHR37534">
    <property type="entry name" value="TRANSCRIPTIONAL ACTIVATOR PROTEIN UGA3"/>
    <property type="match status" value="1"/>
</dbReference>
<dbReference type="InterPro" id="IPR001138">
    <property type="entry name" value="Zn2Cys6_DnaBD"/>
</dbReference>
<evidence type="ECO:0000259" key="4">
    <source>
        <dbReference type="PROSITE" id="PS50048"/>
    </source>
</evidence>
<feature type="domain" description="Zn(2)-C6 fungal-type" evidence="4">
    <location>
        <begin position="15"/>
        <end position="45"/>
    </location>
</feature>
<dbReference type="Proteomes" id="UP000050424">
    <property type="component" value="Unassembled WGS sequence"/>
</dbReference>
<sequence length="623" mass="69282">MFRHLMSAKVRSNAGCWTCRLRRKKCDEKRPICDGCGALEIQCYYDEQKPEWMDNGPKQKAMAEKIKSQVKKQASQRRDRKYMEMLESGTRDVNLSGGGSGDDAQAKQRSGRNGSRQESADVLISSSDTDPASGHETGSTPASSNTSGASPPELPWHNQFPSRSEDPSGASGPNTEVHFVMIYLDYVFPHLFPFYRPPMLAGGRGWVLDVLQSNKAVWHTAISFSSYFFSIALSNGAKEHEECTNQMVHQLQSQLELGLRELQREMSSINAAGCLAGPKERLQVLQGILQMLIFEVSTSNKEHWRMHLDAAIAMFMQIVPTPEKWTEVLDGLYSLSWPPPEMGLHRPFSTNQAALRFFTANIIHVDVMSSITLEQAPRLQKYQAPVIPGCQSLNNRPNVQSAGPLFMEEFTGLQNWVVQIIGDIAALDAWKKEQKRAGSLSTTELVQRGKVMEDAIRAGLEVMESEALAIQHASNPVYGMLANHMPPSQPGLTEQAPSLLVHNIIWLQAALTYLYVVISGWQPSCPEIRNSVSQMTILLSSLPQDTGIRTLAWPFCIAGCLSPPEDECKYRAMVLRMGAVSVFGTVKGAMEIMEAVWAQRNQIDESWDVAKCMRILGHGVLLI</sequence>
<dbReference type="Pfam" id="PF00172">
    <property type="entry name" value="Zn_clus"/>
    <property type="match status" value="1"/>
</dbReference>
<evidence type="ECO:0000313" key="6">
    <source>
        <dbReference type="Proteomes" id="UP000050424"/>
    </source>
</evidence>
<gene>
    <name evidence="5" type="ORF">AK830_g10078</name>
</gene>
<feature type="compositionally biased region" description="Polar residues" evidence="3">
    <location>
        <begin position="124"/>
        <end position="149"/>
    </location>
</feature>
<dbReference type="Pfam" id="PF11951">
    <property type="entry name" value="Fungal_trans_2"/>
    <property type="match status" value="1"/>
</dbReference>
<evidence type="ECO:0000313" key="5">
    <source>
        <dbReference type="EMBL" id="KPM36481.1"/>
    </source>
</evidence>
<dbReference type="GO" id="GO:0008270">
    <property type="term" value="F:zinc ion binding"/>
    <property type="evidence" value="ECO:0007669"/>
    <property type="project" value="InterPro"/>
</dbReference>
<feature type="compositionally biased region" description="Polar residues" evidence="3">
    <location>
        <begin position="107"/>
        <end position="117"/>
    </location>
</feature>
<dbReference type="PROSITE" id="PS00463">
    <property type="entry name" value="ZN2_CY6_FUNGAL_1"/>
    <property type="match status" value="1"/>
</dbReference>
<evidence type="ECO:0000256" key="3">
    <source>
        <dbReference type="SAM" id="MobiDB-lite"/>
    </source>
</evidence>
<reference evidence="5 6" key="1">
    <citation type="submission" date="2015-09" db="EMBL/GenBank/DDBJ databases">
        <title>Draft genome of a European isolate of the apple canker pathogen Neonectria ditissima.</title>
        <authorList>
            <person name="Gomez-Cortecero A."/>
            <person name="Harrison R.J."/>
            <person name="Armitage A.D."/>
        </authorList>
    </citation>
    <scope>NUCLEOTIDE SEQUENCE [LARGE SCALE GENOMIC DNA]</scope>
    <source>
        <strain evidence="5 6">R09/05</strain>
    </source>
</reference>
<dbReference type="OrthoDB" id="5213892at2759"/>
<dbReference type="GO" id="GO:0005634">
    <property type="term" value="C:nucleus"/>
    <property type="evidence" value="ECO:0007669"/>
    <property type="project" value="UniProtKB-SubCell"/>
</dbReference>
<dbReference type="InterPro" id="IPR036864">
    <property type="entry name" value="Zn2-C6_fun-type_DNA-bd_sf"/>
</dbReference>
<feature type="region of interest" description="Disordered" evidence="3">
    <location>
        <begin position="89"/>
        <end position="172"/>
    </location>
</feature>
<dbReference type="STRING" id="78410.A0A0P7B7J4"/>
<dbReference type="AlphaFoldDB" id="A0A0P7B7J4"/>
<dbReference type="PANTHER" id="PTHR37534:SF20">
    <property type="entry name" value="PRO1A C6 ZINK-FINGER PROTEIN"/>
    <property type="match status" value="1"/>
</dbReference>
<evidence type="ECO:0000256" key="2">
    <source>
        <dbReference type="ARBA" id="ARBA00023242"/>
    </source>
</evidence>
<keyword evidence="2" id="KW-0539">Nucleus</keyword>
<proteinExistence type="predicted"/>
<comment type="subcellular location">
    <subcellularLocation>
        <location evidence="1">Nucleus</location>
    </subcellularLocation>
</comment>
<accession>A0A0P7B7J4</accession>
<dbReference type="EMBL" id="LKCW01000202">
    <property type="protein sequence ID" value="KPM36481.1"/>
    <property type="molecule type" value="Genomic_DNA"/>
</dbReference>
<keyword evidence="6" id="KW-1185">Reference proteome</keyword>
<organism evidence="5 6">
    <name type="scientific">Neonectria ditissima</name>
    <dbReference type="NCBI Taxonomy" id="78410"/>
    <lineage>
        <taxon>Eukaryota</taxon>
        <taxon>Fungi</taxon>
        <taxon>Dikarya</taxon>
        <taxon>Ascomycota</taxon>
        <taxon>Pezizomycotina</taxon>
        <taxon>Sordariomycetes</taxon>
        <taxon>Hypocreomycetidae</taxon>
        <taxon>Hypocreales</taxon>
        <taxon>Nectriaceae</taxon>
        <taxon>Neonectria</taxon>
    </lineage>
</organism>
<dbReference type="PROSITE" id="PS50048">
    <property type="entry name" value="ZN2_CY6_FUNGAL_2"/>
    <property type="match status" value="1"/>
</dbReference>
<dbReference type="Gene3D" id="4.10.240.10">
    <property type="entry name" value="Zn(2)-C6 fungal-type DNA-binding domain"/>
    <property type="match status" value="1"/>
</dbReference>
<dbReference type="SMART" id="SM00066">
    <property type="entry name" value="GAL4"/>
    <property type="match status" value="1"/>
</dbReference>
<protein>
    <recommendedName>
        <fullName evidence="4">Zn(2)-C6 fungal-type domain-containing protein</fullName>
    </recommendedName>
</protein>
<dbReference type="InterPro" id="IPR021858">
    <property type="entry name" value="Fun_TF"/>
</dbReference>
<dbReference type="CDD" id="cd00067">
    <property type="entry name" value="GAL4"/>
    <property type="match status" value="1"/>
</dbReference>
<dbReference type="GO" id="GO:0000981">
    <property type="term" value="F:DNA-binding transcription factor activity, RNA polymerase II-specific"/>
    <property type="evidence" value="ECO:0007669"/>
    <property type="project" value="InterPro"/>
</dbReference>
<comment type="caution">
    <text evidence="5">The sequence shown here is derived from an EMBL/GenBank/DDBJ whole genome shotgun (WGS) entry which is preliminary data.</text>
</comment>
<evidence type="ECO:0000256" key="1">
    <source>
        <dbReference type="ARBA" id="ARBA00004123"/>
    </source>
</evidence>
<dbReference type="SUPFAM" id="SSF57701">
    <property type="entry name" value="Zn2/Cys6 DNA-binding domain"/>
    <property type="match status" value="1"/>
</dbReference>
<name>A0A0P7B7J4_9HYPO</name>